<dbReference type="InterPro" id="IPR013976">
    <property type="entry name" value="HDOD"/>
</dbReference>
<dbReference type="RefSeq" id="WP_121440949.1">
    <property type="nucleotide sequence ID" value="NZ_RCDA01000001.1"/>
</dbReference>
<organism evidence="2 3">
    <name type="scientific">Alkalispirillum mobile</name>
    <dbReference type="NCBI Taxonomy" id="85925"/>
    <lineage>
        <taxon>Bacteria</taxon>
        <taxon>Pseudomonadati</taxon>
        <taxon>Pseudomonadota</taxon>
        <taxon>Gammaproteobacteria</taxon>
        <taxon>Chromatiales</taxon>
        <taxon>Ectothiorhodospiraceae</taxon>
        <taxon>Alkalispirillum</taxon>
    </lineage>
</organism>
<evidence type="ECO:0000313" key="3">
    <source>
        <dbReference type="Proteomes" id="UP000275461"/>
    </source>
</evidence>
<accession>A0A498C5Z0</accession>
<dbReference type="Gene3D" id="1.10.3210.10">
    <property type="entry name" value="Hypothetical protein af1432"/>
    <property type="match status" value="1"/>
</dbReference>
<reference evidence="2 3" key="1">
    <citation type="submission" date="2018-10" db="EMBL/GenBank/DDBJ databases">
        <title>Genomic Encyclopedia of Type Strains, Phase IV (KMG-IV): sequencing the most valuable type-strain genomes for metagenomic binning, comparative biology and taxonomic classification.</title>
        <authorList>
            <person name="Goeker M."/>
        </authorList>
    </citation>
    <scope>NUCLEOTIDE SEQUENCE [LARGE SCALE GENOMIC DNA]</scope>
    <source>
        <strain evidence="2 3">DSM 12769</strain>
    </source>
</reference>
<gene>
    <name evidence="2" type="ORF">DFR31_0358</name>
</gene>
<proteinExistence type="predicted"/>
<evidence type="ECO:0000259" key="1">
    <source>
        <dbReference type="PROSITE" id="PS51833"/>
    </source>
</evidence>
<keyword evidence="3" id="KW-1185">Reference proteome</keyword>
<dbReference type="Proteomes" id="UP000275461">
    <property type="component" value="Unassembled WGS sequence"/>
</dbReference>
<comment type="caution">
    <text evidence="2">The sequence shown here is derived from an EMBL/GenBank/DDBJ whole genome shotgun (WGS) entry which is preliminary data.</text>
</comment>
<dbReference type="AlphaFoldDB" id="A0A498C5Z0"/>
<protein>
    <submittedName>
        <fullName evidence="2">HDOD domain-containing protein</fullName>
    </submittedName>
</protein>
<dbReference type="EMBL" id="RCDA01000001">
    <property type="protein sequence ID" value="RLK50459.1"/>
    <property type="molecule type" value="Genomic_DNA"/>
</dbReference>
<dbReference type="Pfam" id="PF08668">
    <property type="entry name" value="HDOD"/>
    <property type="match status" value="1"/>
</dbReference>
<sequence>MSMTTPNRLLDWVERLDGEVLPRHPALAPDFGATSAQLTWQLQQDPAAVLGLLRRASSVRHRHLDSRLEGTEEALIMLGRNGIEASWSELPRGDELLSGPALERYFRCHARAVHAARQAQEWVRQRHDLRPSEVADATLLRHVGELMLRAHAPQTMAEVDALAADPRLDAEAETAVLGFTLQDLAVSLGNRWRLPHLALEDLSGVRPLSQRTQALSLALRLARVAETELASAQLPAMFDALDAYLGGEPGHARATTLETARTIHAQTPDPVGWSPTLGLDDRPTAPPGTPGFCLAPRPDIRARVEDELRNSEFDRARLELLTRHRLDNREAVMISLILTGLHDGLGLNRTLFLRPSRTGGELQLYLQRGALGDPRLHELTVSTAASPLLREITANPPAYRICQAERAEDRLPGALQTFNGGQPCLLAAIPVHGRLAGVIYADRHFPDCRLTAAVAREFRRICELGSQRLQALAEEKHHLS</sequence>
<dbReference type="SUPFAM" id="SSF109604">
    <property type="entry name" value="HD-domain/PDEase-like"/>
    <property type="match status" value="1"/>
</dbReference>
<name>A0A498C5Z0_9GAMM</name>
<dbReference type="PROSITE" id="PS51833">
    <property type="entry name" value="HDOD"/>
    <property type="match status" value="1"/>
</dbReference>
<dbReference type="OrthoDB" id="9126875at2"/>
<evidence type="ECO:0000313" key="2">
    <source>
        <dbReference type="EMBL" id="RLK50459.1"/>
    </source>
</evidence>
<feature type="domain" description="HDOD" evidence="1">
    <location>
        <begin position="13"/>
        <end position="208"/>
    </location>
</feature>